<organism evidence="1 2">
    <name type="scientific">Roseovarius albus</name>
    <dbReference type="NCBI Taxonomy" id="1247867"/>
    <lineage>
        <taxon>Bacteria</taxon>
        <taxon>Pseudomonadati</taxon>
        <taxon>Pseudomonadota</taxon>
        <taxon>Alphaproteobacteria</taxon>
        <taxon>Rhodobacterales</taxon>
        <taxon>Roseobacteraceae</taxon>
        <taxon>Roseovarius</taxon>
    </lineage>
</organism>
<dbReference type="Proteomes" id="UP000193061">
    <property type="component" value="Unassembled WGS sequence"/>
</dbReference>
<sequence length="137" mass="16040">MSVTKQDVLHALLSLDSYNRHEFDDQRKISDKRFDEIDSQIGTAIFQQSSDRMEETEDKLAIASHARFSASWYTLDGETVISYRRTDIINRPVQIGKFMNSSRRRVGFQPTIQHLPSAQRWWVFPRPINTSHPARFI</sequence>
<evidence type="ECO:0000313" key="2">
    <source>
        <dbReference type="Proteomes" id="UP000193061"/>
    </source>
</evidence>
<name>A0A1X6YLG4_9RHOB</name>
<accession>A0A1X6YLG4</accession>
<dbReference type="RefSeq" id="WP_085804528.1">
    <property type="nucleotide sequence ID" value="NZ_FWFX01000002.1"/>
</dbReference>
<gene>
    <name evidence="1" type="ORF">ROA7450_01002</name>
</gene>
<protein>
    <submittedName>
        <fullName evidence="1">Uncharacterized protein</fullName>
    </submittedName>
</protein>
<reference evidence="1 2" key="1">
    <citation type="submission" date="2017-03" db="EMBL/GenBank/DDBJ databases">
        <authorList>
            <person name="Afonso C.L."/>
            <person name="Miller P.J."/>
            <person name="Scott M.A."/>
            <person name="Spackman E."/>
            <person name="Goraichik I."/>
            <person name="Dimitrov K.M."/>
            <person name="Suarez D.L."/>
            <person name="Swayne D.E."/>
        </authorList>
    </citation>
    <scope>NUCLEOTIDE SEQUENCE [LARGE SCALE GENOMIC DNA]</scope>
    <source>
        <strain evidence="1 2">CECT 7450</strain>
    </source>
</reference>
<keyword evidence="2" id="KW-1185">Reference proteome</keyword>
<evidence type="ECO:0000313" key="1">
    <source>
        <dbReference type="EMBL" id="SLN24602.1"/>
    </source>
</evidence>
<proteinExistence type="predicted"/>
<dbReference type="AlphaFoldDB" id="A0A1X6YLG4"/>
<dbReference type="EMBL" id="FWFX01000002">
    <property type="protein sequence ID" value="SLN24602.1"/>
    <property type="molecule type" value="Genomic_DNA"/>
</dbReference>